<gene>
    <name evidence="1" type="ORF">METZ01_LOCUS96557</name>
</gene>
<reference evidence="1" key="1">
    <citation type="submission" date="2018-05" db="EMBL/GenBank/DDBJ databases">
        <authorList>
            <person name="Lanie J.A."/>
            <person name="Ng W.-L."/>
            <person name="Kazmierczak K.M."/>
            <person name="Andrzejewski T.M."/>
            <person name="Davidsen T.M."/>
            <person name="Wayne K.J."/>
            <person name="Tettelin H."/>
            <person name="Glass J.I."/>
            <person name="Rusch D."/>
            <person name="Podicherti R."/>
            <person name="Tsui H.-C.T."/>
            <person name="Winkler M.E."/>
        </authorList>
    </citation>
    <scope>NUCLEOTIDE SEQUENCE</scope>
</reference>
<proteinExistence type="predicted"/>
<sequence>MFRIINTITFCIVAFGIIIAADKEIKTINKIGHGIKNNQTESRSQSREDILWEENFENGGEGWSFGPGWELTETTYHSDTHSALSPNSDATMNGVFNLLSPPISLPEIESDEKMNFGFWLNVDHPDVDGDGDDYLDDYYSISLLDLGALAWHASSTDALDGNSYWCGDEAVGGYLDSWVQFMDTPSFTVPSGGTLTADMMWTIESDAGATVAGTCTDGWDAANVRISTDGGTTWALLHAGGIGNDYDFDCGYGWLWNDTEYDTGGSLNHLAAGWGNNKDWHNASFDLSAYAGQDAIVRFAFGSDPAYSTLDDSGITGLHVDNITVSGTLDCSPESNCDIAVSGAVWVDQFYDYCDADRPGYQVWDEYLPGMAFNGNVFMDISDFAGKDIIIKVQSRYDDNDDGGAGAGLFIDDIKIYKISGGNYPAPIGLTAEPGDSEAMLSWYDMNASGTDDFVYHNGSFSDQGGITLTDVGTAWAGERFDIFGAATVNSVSVYSINSGPVDVSIGGFGQLGTLFNTESMYSMDVTLQPGENTFDVSWDMNNSFIIGYTFTDVIIAG</sequence>
<dbReference type="AlphaFoldDB" id="A0A381VVT9"/>
<organism evidence="1">
    <name type="scientific">marine metagenome</name>
    <dbReference type="NCBI Taxonomy" id="408172"/>
    <lineage>
        <taxon>unclassified sequences</taxon>
        <taxon>metagenomes</taxon>
        <taxon>ecological metagenomes</taxon>
    </lineage>
</organism>
<feature type="non-terminal residue" evidence="1">
    <location>
        <position position="558"/>
    </location>
</feature>
<dbReference type="Gene3D" id="2.60.120.260">
    <property type="entry name" value="Galactose-binding domain-like"/>
    <property type="match status" value="1"/>
</dbReference>
<evidence type="ECO:0000313" key="1">
    <source>
        <dbReference type="EMBL" id="SVA43703.1"/>
    </source>
</evidence>
<evidence type="ECO:0008006" key="2">
    <source>
        <dbReference type="Google" id="ProtNLM"/>
    </source>
</evidence>
<dbReference type="EMBL" id="UINC01009760">
    <property type="protein sequence ID" value="SVA43703.1"/>
    <property type="molecule type" value="Genomic_DNA"/>
</dbReference>
<accession>A0A381VVT9</accession>
<name>A0A381VVT9_9ZZZZ</name>
<protein>
    <recommendedName>
        <fullName evidence="2">Peptidase M6-like domain-containing protein</fullName>
    </recommendedName>
</protein>